<keyword evidence="2" id="KW-0067">ATP-binding</keyword>
<reference evidence="6" key="1">
    <citation type="submission" date="2020-09" db="EMBL/GenBank/DDBJ databases">
        <title>Genome-Enabled Discovery of Anthraquinone Biosynthesis in Senna tora.</title>
        <authorList>
            <person name="Kang S.-H."/>
            <person name="Pandey R.P."/>
            <person name="Lee C.-M."/>
            <person name="Sim J.-S."/>
            <person name="Jeong J.-T."/>
            <person name="Choi B.-S."/>
            <person name="Jung M."/>
            <person name="Ginzburg D."/>
            <person name="Zhao K."/>
            <person name="Won S.Y."/>
            <person name="Oh T.-J."/>
            <person name="Yu Y."/>
            <person name="Kim N.-H."/>
            <person name="Lee O.R."/>
            <person name="Lee T.-H."/>
            <person name="Bashyal P."/>
            <person name="Kim T.-S."/>
            <person name="Lee W.-H."/>
            <person name="Kawkins C."/>
            <person name="Kim C.-K."/>
            <person name="Kim J.S."/>
            <person name="Ahn B.O."/>
            <person name="Rhee S.Y."/>
            <person name="Sohng J.K."/>
        </authorList>
    </citation>
    <scope>NUCLEOTIDE SEQUENCE</scope>
    <source>
        <tissue evidence="6">Leaf</tissue>
    </source>
</reference>
<dbReference type="InterPro" id="IPR014001">
    <property type="entry name" value="Helicase_ATP-bd"/>
</dbReference>
<dbReference type="InterPro" id="IPR011545">
    <property type="entry name" value="DEAD/DEAH_box_helicase_dom"/>
</dbReference>
<keyword evidence="7" id="KW-1185">Reference proteome</keyword>
<proteinExistence type="predicted"/>
<dbReference type="GO" id="GO:0003677">
    <property type="term" value="F:DNA binding"/>
    <property type="evidence" value="ECO:0007669"/>
    <property type="project" value="InterPro"/>
</dbReference>
<dbReference type="Proteomes" id="UP000634136">
    <property type="component" value="Unassembled WGS sequence"/>
</dbReference>
<evidence type="ECO:0000259" key="5">
    <source>
        <dbReference type="PROSITE" id="PS51194"/>
    </source>
</evidence>
<feature type="region of interest" description="Disordered" evidence="3">
    <location>
        <begin position="1413"/>
        <end position="1443"/>
    </location>
</feature>
<keyword evidence="6" id="KW-0347">Helicase</keyword>
<dbReference type="Gene3D" id="3.30.70.370">
    <property type="match status" value="1"/>
</dbReference>
<name>A0A834WC67_9FABA</name>
<dbReference type="EMBL" id="JAAIUW010000009">
    <property type="protein sequence ID" value="KAF7817147.1"/>
    <property type="molecule type" value="Genomic_DNA"/>
</dbReference>
<dbReference type="GO" id="GO:0006261">
    <property type="term" value="P:DNA-templated DNA replication"/>
    <property type="evidence" value="ECO:0007669"/>
    <property type="project" value="InterPro"/>
</dbReference>
<evidence type="ECO:0000256" key="2">
    <source>
        <dbReference type="ARBA" id="ARBA00022840"/>
    </source>
</evidence>
<dbReference type="Pfam" id="PF00271">
    <property type="entry name" value="Helicase_C"/>
    <property type="match status" value="1"/>
</dbReference>
<dbReference type="InterPro" id="IPR046931">
    <property type="entry name" value="HTH_61"/>
</dbReference>
<dbReference type="Pfam" id="PF25453">
    <property type="entry name" value="DUF7898"/>
    <property type="match status" value="1"/>
</dbReference>
<dbReference type="InterPro" id="IPR001650">
    <property type="entry name" value="Helicase_C-like"/>
</dbReference>
<dbReference type="CDD" id="cd18795">
    <property type="entry name" value="SF2_C_Ski2"/>
    <property type="match status" value="1"/>
</dbReference>
<evidence type="ECO:0000256" key="1">
    <source>
        <dbReference type="ARBA" id="ARBA00022741"/>
    </source>
</evidence>
<dbReference type="InterPro" id="IPR001098">
    <property type="entry name" value="DNA-dir_DNA_pol_A_palm_dom"/>
</dbReference>
<accession>A0A834WC67</accession>
<dbReference type="PANTHER" id="PTHR10133">
    <property type="entry name" value="DNA POLYMERASE I"/>
    <property type="match status" value="1"/>
</dbReference>
<feature type="region of interest" description="Disordered" evidence="3">
    <location>
        <begin position="1389"/>
        <end position="1408"/>
    </location>
</feature>
<organism evidence="6 7">
    <name type="scientific">Senna tora</name>
    <dbReference type="NCBI Taxonomy" id="362788"/>
    <lineage>
        <taxon>Eukaryota</taxon>
        <taxon>Viridiplantae</taxon>
        <taxon>Streptophyta</taxon>
        <taxon>Embryophyta</taxon>
        <taxon>Tracheophyta</taxon>
        <taxon>Spermatophyta</taxon>
        <taxon>Magnoliopsida</taxon>
        <taxon>eudicotyledons</taxon>
        <taxon>Gunneridae</taxon>
        <taxon>Pentapetalae</taxon>
        <taxon>rosids</taxon>
        <taxon>fabids</taxon>
        <taxon>Fabales</taxon>
        <taxon>Fabaceae</taxon>
        <taxon>Caesalpinioideae</taxon>
        <taxon>Cassia clade</taxon>
        <taxon>Senna</taxon>
    </lineage>
</organism>
<dbReference type="SMART" id="SM00490">
    <property type="entry name" value="HELICc"/>
    <property type="match status" value="1"/>
</dbReference>
<dbReference type="SUPFAM" id="SSF158702">
    <property type="entry name" value="Sec63 N-terminal domain-like"/>
    <property type="match status" value="1"/>
</dbReference>
<dbReference type="FunFam" id="1.10.150.20:FF:000002">
    <property type="entry name" value="DNA polymerase I"/>
    <property type="match status" value="1"/>
</dbReference>
<gene>
    <name evidence="6" type="ORF">G2W53_031116</name>
</gene>
<evidence type="ECO:0000259" key="4">
    <source>
        <dbReference type="PROSITE" id="PS51192"/>
    </source>
</evidence>
<dbReference type="FunFam" id="3.40.50.300:FF:000968">
    <property type="entry name" value="Helicase and polymerase-containing protein TEBICHI"/>
    <property type="match status" value="1"/>
</dbReference>
<dbReference type="InterPro" id="IPR036397">
    <property type="entry name" value="RNaseH_sf"/>
</dbReference>
<dbReference type="InterPro" id="IPR057220">
    <property type="entry name" value="DUF7898"/>
</dbReference>
<dbReference type="Pfam" id="PF00476">
    <property type="entry name" value="DNA_pol_A"/>
    <property type="match status" value="1"/>
</dbReference>
<dbReference type="Gene3D" id="1.20.1060.10">
    <property type="entry name" value="Taq DNA Polymerase, Chain T, domain 4"/>
    <property type="match status" value="1"/>
</dbReference>
<feature type="compositionally biased region" description="Basic and acidic residues" evidence="3">
    <location>
        <begin position="1413"/>
        <end position="1431"/>
    </location>
</feature>
<dbReference type="GO" id="GO:0003887">
    <property type="term" value="F:DNA-directed DNA polymerase activity"/>
    <property type="evidence" value="ECO:0007669"/>
    <property type="project" value="InterPro"/>
</dbReference>
<keyword evidence="6" id="KW-0378">Hydrolase</keyword>
<dbReference type="InterPro" id="IPR043502">
    <property type="entry name" value="DNA/RNA_pol_sf"/>
</dbReference>
<dbReference type="Pfam" id="PF00270">
    <property type="entry name" value="DEAD"/>
    <property type="match status" value="1"/>
</dbReference>
<dbReference type="SMART" id="SM00482">
    <property type="entry name" value="POLAc"/>
    <property type="match status" value="1"/>
</dbReference>
<dbReference type="FunFam" id="3.40.50.300:FF:001000">
    <property type="entry name" value="Helicase and polymerase-containing protein TEBICHI"/>
    <property type="match status" value="1"/>
</dbReference>
<dbReference type="PRINTS" id="PR00868">
    <property type="entry name" value="DNAPOLI"/>
</dbReference>
<dbReference type="FunFam" id="1.20.1060.10:FF:000003">
    <property type="entry name" value="Helicase and polymerase-containing protein TEBICHI"/>
    <property type="match status" value="1"/>
</dbReference>
<dbReference type="OrthoDB" id="2320933at2759"/>
<dbReference type="InterPro" id="IPR048960">
    <property type="entry name" value="POLQ-like_helical"/>
</dbReference>
<dbReference type="FunFam" id="3.30.420.10:FF:000069">
    <property type="entry name" value="Helicase and polymerase-containing protein TEBICHI"/>
    <property type="match status" value="1"/>
</dbReference>
<dbReference type="PANTHER" id="PTHR10133:SF62">
    <property type="entry name" value="DNA POLYMERASE THETA"/>
    <property type="match status" value="1"/>
</dbReference>
<dbReference type="PROSITE" id="PS51194">
    <property type="entry name" value="HELICASE_CTER"/>
    <property type="match status" value="1"/>
</dbReference>
<dbReference type="Gene3D" id="1.10.3380.20">
    <property type="match status" value="1"/>
</dbReference>
<dbReference type="InterPro" id="IPR002298">
    <property type="entry name" value="DNA_polymerase_A"/>
</dbReference>
<dbReference type="GO" id="GO:0005524">
    <property type="term" value="F:ATP binding"/>
    <property type="evidence" value="ECO:0007669"/>
    <property type="project" value="UniProtKB-KW"/>
</dbReference>
<evidence type="ECO:0000256" key="3">
    <source>
        <dbReference type="SAM" id="MobiDB-lite"/>
    </source>
</evidence>
<feature type="domain" description="Helicase ATP-binding" evidence="4">
    <location>
        <begin position="585"/>
        <end position="777"/>
    </location>
</feature>
<comment type="caution">
    <text evidence="6">The sequence shown here is derived from an EMBL/GenBank/DDBJ whole genome shotgun (WGS) entry which is preliminary data.</text>
</comment>
<dbReference type="SUPFAM" id="SSF56672">
    <property type="entry name" value="DNA/RNA polymerases"/>
    <property type="match status" value="1"/>
</dbReference>
<dbReference type="Pfam" id="PF20470">
    <property type="entry name" value="HTH_61"/>
    <property type="match status" value="1"/>
</dbReference>
<sequence>MASGSPRGRIDQVLLHSDLEFANPRCAIHWLIVCVRVPRSSSLSLASSTEPILTVFFVSKKRKALSPVSKSGRSEKGARNTVDGSPNAKGTLDSYLVTSQQTCCTAGLSYTTGDSLARERGVKRNLVPVINSSFDNENKQPVPSAQLHQCSQATEKGLTNELPKVSDEAVEKPAQENCFDCRQGVENLELKQFAADFLSLYCSDVHPSINSPSKLKVDDRRSQGALTYLERKSSLPQKCNETGSEPHFGDKNILFFDKNSDDIKTDVVSNASASVPGHYTKVSTGDDFNSLDRSFKRCSFTPKSSVNKTECYTPGSLVVKTGVKETPTSTRGSSMFSPGEAFWNEAIQLADGLCAPMANTSSEIIGDTNVADDQVCGKNSCNVQNNEVRPRKTLDHNESIIEDLEKGSPFQSRTAHAKDSVKEVSSLPVKHFDFSFEDTNLDENSPQQSHAGDLISVTHNAHKQYESSSVNTKKANNSKNFTIVGAAHTKEKTNEVQERTSVQAVCQKLNLPSQDNDSLTSTSPLSEVRTLIVTHPSDEISTPSSNVLLNDHLNLNRWLLPEICSIYRKKGISKLYHWQVDCLQVEGVLQRKNLVYCASTSAGKSFVAEILMLRRVILTGKMAMLVLPYVSICTEKAEHLEHLLEPLGKHVRSYYGNQGGGTLPKDTSVAVCTIEKANSLINRLLEEGRLSEMGIIVIDELHMVGDPSRGYLLELMLTKLRYASGEGHSESSSGESSGGSSNKADPAIGLQIVGMSATMPNVAAVADWLQAALYQTEFRPVPLEEYIKVGNCIYNKRMELARTISKAANLGGKDPDHVVELCNEVVQEGHSVLIFCSSRKGCESTARHVAKFLKKFTVDVQKNDCEFADITSAIDSLKKCPAGLDPILEETLPSGVAFHHAGLTVEEREIIETCYRRGLLRVLTATSTLAAGVNLPARRVIFRQPRIGRDFIDGTRYKQMAGRAGRTGIDTRGESVLICKPEEIKKIMGLLNESCPPLHSCLSEDMNGMTHAILEVVAGGIVQTANDIHRYVRCTLLNSTKPFQDVVKSAQESLRWLCQRRFLEWNEETKLYSTTPLGRAAFGSSLCPEESLIVLADLSRAREGFVLASDLHLVYLVTPINVDVEPDWELYYERFVQLSPLDQAVGNRVGVTEPFLMRMAHGAPLCTSNKSREKAKWQNNKRGNQVGISSGTINSDDQILRVCKRFYVALILSRLVQETPVGEVCEAFKVARGMVQALQENAGRFASMVSVFCERLGWHDLEGLVAKFQNRVSFGVRAEIVELTTIPYVKGSRARALYKAGLRTPLAIAEASIAEIVKALFESVSWATEGSAQRRLQVGVAKKIKNGARKIVLDKAEEARAAAFSAFKSLGYNVPHFAPPILSTAACDSNRQGAGGTSSGNDTADTNHSFVDVDHVESSDQGPLDKEREYVTKSSDNGVLIEGKSSNAMPYGLSSEKSLVPVEDSLMIKGGLNVTFDSTKKTVMATTSDKSQKPNDKTRIVDGCPGHGIKEQHLMENVAVSNRGSPCQGGPINAISIPGGLDSFLDLWDSTPEFYFDVHYNKRSELNSAAPFEIHGIAICWENSPVYYINLPKDLLLSDNRKDDLISLSACSNKHKVLYSKNDLEIPRHRWSKIHKIMGKRDVRKFSWNLKTQIQVLKKPAVSVQRFGCLDYSGNNMDLEVVDNSYILLSPIHVEAAIDMCIVAWILWPDEERSSNPNLEKEVKKRLSSEDAAAATRSGRWKNQMRRAAHNGCCRRAAQTRALCSAMWKLLVSEELLEVLMSIEIPLVNVLADMELWGIGVDLERCIQARKLLTKRLRYLEKEAYKLAGMTFSLHMPADIANVLFEHLKLPIPDGCNKGKQHLSTDKHCLDALRHEHPIVPVIKEYRTLAKLSNCTLGSICSLSRLSISTQKYTLHGHWLQTSTATGRLSMEEPNLQCVEHKVDFKMKEDKNGGDADEHHCIVNARDFFVPSQVNRVFLPSLISTSKQQDNWLLLTADYSQIELRLMAHFSKDSSLIELLSKPHGDVFTMIAARWIGCSEDSVDTRERDQTKRMVYGILYGMGANSLAEQLDCTSDEAAEKIKNFKSSFPGVASWLKEAVASCRSKGYVETLKGRKRFLSKIKVGSSKEKSRAQRQAVNSICQGSAADIIKIAMLRIYSVIVDGIDSPGSSSSLATNFDILRNRCRILLQVHDELVLEVDPSVIKEAALLLQTSMENAVSLLVPLQVKLMIGRTWGSLEPFALDKFKDDAHSTHS</sequence>
<dbReference type="GO" id="GO:0004386">
    <property type="term" value="F:helicase activity"/>
    <property type="evidence" value="ECO:0007669"/>
    <property type="project" value="UniProtKB-KW"/>
</dbReference>
<feature type="domain" description="Helicase C-terminal" evidence="5">
    <location>
        <begin position="817"/>
        <end position="1014"/>
    </location>
</feature>
<feature type="region of interest" description="Disordered" evidence="3">
    <location>
        <begin position="67"/>
        <end position="89"/>
    </location>
</feature>
<dbReference type="SMART" id="SM00487">
    <property type="entry name" value="DEXDc"/>
    <property type="match status" value="1"/>
</dbReference>
<evidence type="ECO:0000313" key="6">
    <source>
        <dbReference type="EMBL" id="KAF7817147.1"/>
    </source>
</evidence>
<dbReference type="SUPFAM" id="SSF52540">
    <property type="entry name" value="P-loop containing nucleoside triphosphate hydrolases"/>
    <property type="match status" value="2"/>
</dbReference>
<protein>
    <submittedName>
        <fullName evidence="6">Helicase and polymerase-containing protein TEBICHI</fullName>
    </submittedName>
</protein>
<dbReference type="CDD" id="cd08638">
    <property type="entry name" value="DNA_pol_A_theta"/>
    <property type="match status" value="1"/>
</dbReference>
<evidence type="ECO:0000313" key="7">
    <source>
        <dbReference type="Proteomes" id="UP000634136"/>
    </source>
</evidence>
<feature type="compositionally biased region" description="Polar residues" evidence="3">
    <location>
        <begin position="1399"/>
        <end position="1408"/>
    </location>
</feature>
<dbReference type="FunFam" id="1.10.3380.20:FF:000003">
    <property type="entry name" value="Helicase and polymerase-containing protein TEBICHI"/>
    <property type="match status" value="1"/>
</dbReference>
<keyword evidence="1" id="KW-0547">Nucleotide-binding</keyword>
<dbReference type="Gene3D" id="3.30.420.10">
    <property type="entry name" value="Ribonuclease H-like superfamily/Ribonuclease H"/>
    <property type="match status" value="1"/>
</dbReference>
<dbReference type="PROSITE" id="PS51192">
    <property type="entry name" value="HELICASE_ATP_BIND_1"/>
    <property type="match status" value="1"/>
</dbReference>
<dbReference type="GO" id="GO:0006302">
    <property type="term" value="P:double-strand break repair"/>
    <property type="evidence" value="ECO:0007669"/>
    <property type="project" value="TreeGrafter"/>
</dbReference>
<dbReference type="Gene3D" id="1.10.150.20">
    <property type="entry name" value="5' to 3' exonuclease, C-terminal subdomain"/>
    <property type="match status" value="1"/>
</dbReference>
<dbReference type="CDD" id="cd18026">
    <property type="entry name" value="DEXHc_POLQ-like"/>
    <property type="match status" value="1"/>
</dbReference>
<dbReference type="Pfam" id="PF21099">
    <property type="entry name" value="POLQ_helical"/>
    <property type="match status" value="1"/>
</dbReference>
<dbReference type="Gene3D" id="3.40.50.300">
    <property type="entry name" value="P-loop containing nucleotide triphosphate hydrolases"/>
    <property type="match status" value="2"/>
</dbReference>
<dbReference type="InterPro" id="IPR027417">
    <property type="entry name" value="P-loop_NTPase"/>
</dbReference>